<evidence type="ECO:0000313" key="1">
    <source>
        <dbReference type="EMBL" id="KKK95236.1"/>
    </source>
</evidence>
<reference evidence="1" key="1">
    <citation type="journal article" date="2015" name="Nature">
        <title>Complex archaea that bridge the gap between prokaryotes and eukaryotes.</title>
        <authorList>
            <person name="Spang A."/>
            <person name="Saw J.H."/>
            <person name="Jorgensen S.L."/>
            <person name="Zaremba-Niedzwiedzka K."/>
            <person name="Martijn J."/>
            <person name="Lind A.E."/>
            <person name="van Eijk R."/>
            <person name="Schleper C."/>
            <person name="Guy L."/>
            <person name="Ettema T.J."/>
        </authorList>
    </citation>
    <scope>NUCLEOTIDE SEQUENCE</scope>
</reference>
<sequence length="62" mass="7409">MKEHIKKQVYLKKIIRWSPKGLSIFDIVNIVQKYGTDNDSLLDEEYDENTVQWEIVIKAKKK</sequence>
<dbReference type="EMBL" id="LAZR01046998">
    <property type="protein sequence ID" value="KKK95236.1"/>
    <property type="molecule type" value="Genomic_DNA"/>
</dbReference>
<organism evidence="1">
    <name type="scientific">marine sediment metagenome</name>
    <dbReference type="NCBI Taxonomy" id="412755"/>
    <lineage>
        <taxon>unclassified sequences</taxon>
        <taxon>metagenomes</taxon>
        <taxon>ecological metagenomes</taxon>
    </lineage>
</organism>
<proteinExistence type="predicted"/>
<accession>A0A0F9CEV0</accession>
<comment type="caution">
    <text evidence="1">The sequence shown here is derived from an EMBL/GenBank/DDBJ whole genome shotgun (WGS) entry which is preliminary data.</text>
</comment>
<gene>
    <name evidence="1" type="ORF">LCGC14_2674850</name>
</gene>
<name>A0A0F9CEV0_9ZZZZ</name>
<dbReference type="AlphaFoldDB" id="A0A0F9CEV0"/>
<protein>
    <submittedName>
        <fullName evidence="1">Uncharacterized protein</fullName>
    </submittedName>
</protein>